<dbReference type="Pfam" id="PF03372">
    <property type="entry name" value="Exo_endo_phos"/>
    <property type="match status" value="1"/>
</dbReference>
<accession>A0A934SQ49</accession>
<proteinExistence type="predicted"/>
<feature type="domain" description="Endonuclease/exonuclease/phosphatase" evidence="1">
    <location>
        <begin position="9"/>
        <end position="275"/>
    </location>
</feature>
<dbReference type="GO" id="GO:0006506">
    <property type="term" value="P:GPI anchor biosynthetic process"/>
    <property type="evidence" value="ECO:0007669"/>
    <property type="project" value="TreeGrafter"/>
</dbReference>
<name>A0A934SQ49_9BURK</name>
<dbReference type="InterPro" id="IPR005135">
    <property type="entry name" value="Endo/exonuclease/phosphatase"/>
</dbReference>
<organism evidence="2 3">
    <name type="scientific">Noviherbaspirillum pedocola</name>
    <dbReference type="NCBI Taxonomy" id="2801341"/>
    <lineage>
        <taxon>Bacteria</taxon>
        <taxon>Pseudomonadati</taxon>
        <taxon>Pseudomonadota</taxon>
        <taxon>Betaproteobacteria</taxon>
        <taxon>Burkholderiales</taxon>
        <taxon>Oxalobacteraceae</taxon>
        <taxon>Noviherbaspirillum</taxon>
    </lineage>
</organism>
<reference evidence="2" key="1">
    <citation type="submission" date="2021-01" db="EMBL/GenBank/DDBJ databases">
        <title>Genome sequence of strain Noviherbaspirillum sp. DKR-6.</title>
        <authorList>
            <person name="Chaudhary D.K."/>
        </authorList>
    </citation>
    <scope>NUCLEOTIDE SEQUENCE</scope>
    <source>
        <strain evidence="2">DKR-6</strain>
    </source>
</reference>
<gene>
    <name evidence="2" type="ORF">JJB74_02110</name>
</gene>
<keyword evidence="2" id="KW-0378">Hydrolase</keyword>
<dbReference type="Proteomes" id="UP000622890">
    <property type="component" value="Unassembled WGS sequence"/>
</dbReference>
<sequence>MQQEIRFATFNVCNLALPGVRYYDGIEPYTDEEYDLRIAWLAQQLDRLDADVIGLQEVFSAAALRDTLAKTRHYRDAWHVCEDARQPDGKPAPGVALISRLRIDDAEYHRLLPGENEFLLPQRNEPVAGFTRPVLRARLMLTPTRALHLFVLHLKSQRPDYIDDSGGATADAVALAMLRSLMRRGIDAWGVRRLIAETLAREAAPVMVMGDFNDSADAVTTRIAMAGAADSGEAWLRHCSRLVGRRDPLRDTGYTHIHAGRHDSIDHVLVSQEFDPAAENAIAEAIEVGYLNDHLSVPTPGASDHGAVLVRVRLKADAADPGA</sequence>
<comment type="caution">
    <text evidence="2">The sequence shown here is derived from an EMBL/GenBank/DDBJ whole genome shotgun (WGS) entry which is preliminary data.</text>
</comment>
<evidence type="ECO:0000313" key="3">
    <source>
        <dbReference type="Proteomes" id="UP000622890"/>
    </source>
</evidence>
<dbReference type="PANTHER" id="PTHR14859:SF15">
    <property type="entry name" value="ENDONUCLEASE_EXONUCLEASE_PHOSPHATASE DOMAIN-CONTAINING PROTEIN"/>
    <property type="match status" value="1"/>
</dbReference>
<keyword evidence="2" id="KW-0540">Nuclease</keyword>
<dbReference type="InterPro" id="IPR051916">
    <property type="entry name" value="GPI-anchor_lipid_remodeler"/>
</dbReference>
<dbReference type="AlphaFoldDB" id="A0A934SQ49"/>
<dbReference type="InterPro" id="IPR036691">
    <property type="entry name" value="Endo/exonu/phosph_ase_sf"/>
</dbReference>
<dbReference type="GO" id="GO:0004519">
    <property type="term" value="F:endonuclease activity"/>
    <property type="evidence" value="ECO:0007669"/>
    <property type="project" value="UniProtKB-KW"/>
</dbReference>
<evidence type="ECO:0000313" key="2">
    <source>
        <dbReference type="EMBL" id="MBK4733414.1"/>
    </source>
</evidence>
<dbReference type="Gene3D" id="3.60.10.10">
    <property type="entry name" value="Endonuclease/exonuclease/phosphatase"/>
    <property type="match status" value="1"/>
</dbReference>
<dbReference type="GO" id="GO:0016020">
    <property type="term" value="C:membrane"/>
    <property type="evidence" value="ECO:0007669"/>
    <property type="project" value="GOC"/>
</dbReference>
<dbReference type="EMBL" id="JAEPBG010000001">
    <property type="protein sequence ID" value="MBK4733414.1"/>
    <property type="molecule type" value="Genomic_DNA"/>
</dbReference>
<evidence type="ECO:0000259" key="1">
    <source>
        <dbReference type="Pfam" id="PF03372"/>
    </source>
</evidence>
<protein>
    <submittedName>
        <fullName evidence="2">Endonuclease/exonuclease/phosphatase family protein</fullName>
    </submittedName>
</protein>
<dbReference type="SUPFAM" id="SSF56219">
    <property type="entry name" value="DNase I-like"/>
    <property type="match status" value="1"/>
</dbReference>
<dbReference type="PANTHER" id="PTHR14859">
    <property type="entry name" value="CALCOFLUOR WHITE HYPERSENSITIVE PROTEIN PRECURSOR"/>
    <property type="match status" value="1"/>
</dbReference>
<keyword evidence="2" id="KW-0255">Endonuclease</keyword>
<keyword evidence="3" id="KW-1185">Reference proteome</keyword>
<dbReference type="RefSeq" id="WP_200590178.1">
    <property type="nucleotide sequence ID" value="NZ_JAEPBG010000001.1"/>
</dbReference>